<evidence type="ECO:0000256" key="4">
    <source>
        <dbReference type="ARBA" id="ARBA00022695"/>
    </source>
</evidence>
<keyword evidence="3" id="KW-0808">Transferase</keyword>
<keyword evidence="10" id="KW-1185">Reference proteome</keyword>
<dbReference type="Proteomes" id="UP000288279">
    <property type="component" value="Unassembled WGS sequence"/>
</dbReference>
<organism evidence="9 10">
    <name type="scientific">Pseudidiomarina taiwanensis</name>
    <dbReference type="NCBI Taxonomy" id="337250"/>
    <lineage>
        <taxon>Bacteria</taxon>
        <taxon>Pseudomonadati</taxon>
        <taxon>Pseudomonadota</taxon>
        <taxon>Gammaproteobacteria</taxon>
        <taxon>Alteromonadales</taxon>
        <taxon>Idiomarinaceae</taxon>
        <taxon>Pseudidiomarina</taxon>
    </lineage>
</organism>
<protein>
    <recommendedName>
        <fullName evidence="2">DNA polymerase III subunit delta'</fullName>
        <ecNumber evidence="1">2.7.7.7</ecNumber>
    </recommendedName>
</protein>
<dbReference type="InterPro" id="IPR050238">
    <property type="entry name" value="DNA_Rep/Repair_Clamp_Loader"/>
</dbReference>
<dbReference type="PANTHER" id="PTHR11669:SF8">
    <property type="entry name" value="DNA POLYMERASE III SUBUNIT DELTA"/>
    <property type="match status" value="1"/>
</dbReference>
<dbReference type="GO" id="GO:0003677">
    <property type="term" value="F:DNA binding"/>
    <property type="evidence" value="ECO:0007669"/>
    <property type="project" value="InterPro"/>
</dbReference>
<evidence type="ECO:0000313" key="9">
    <source>
        <dbReference type="EMBL" id="RUO79407.1"/>
    </source>
</evidence>
<feature type="domain" description="DNA polymerase III delta subunit C-terminal" evidence="8">
    <location>
        <begin position="250"/>
        <end position="318"/>
    </location>
</feature>
<evidence type="ECO:0000313" key="10">
    <source>
        <dbReference type="Proteomes" id="UP000288279"/>
    </source>
</evidence>
<dbReference type="InterPro" id="IPR027417">
    <property type="entry name" value="P-loop_NTPase"/>
</dbReference>
<evidence type="ECO:0000259" key="8">
    <source>
        <dbReference type="Pfam" id="PF09115"/>
    </source>
</evidence>
<dbReference type="Gene3D" id="1.20.272.10">
    <property type="match status" value="1"/>
</dbReference>
<evidence type="ECO:0000256" key="3">
    <source>
        <dbReference type="ARBA" id="ARBA00022679"/>
    </source>
</evidence>
<dbReference type="EC" id="2.7.7.7" evidence="1"/>
<evidence type="ECO:0000256" key="5">
    <source>
        <dbReference type="ARBA" id="ARBA00022705"/>
    </source>
</evidence>
<dbReference type="Pfam" id="PF09115">
    <property type="entry name" value="DNApol3-delta_C"/>
    <property type="match status" value="1"/>
</dbReference>
<dbReference type="AlphaFoldDB" id="A0A432ZNF0"/>
<dbReference type="InterPro" id="IPR015199">
    <property type="entry name" value="DNA_pol_III_delta_C"/>
</dbReference>
<dbReference type="Gene3D" id="3.40.50.300">
    <property type="entry name" value="P-loop containing nucleotide triphosphate hydrolases"/>
    <property type="match status" value="1"/>
</dbReference>
<proteinExistence type="predicted"/>
<keyword evidence="6" id="KW-0239">DNA-directed DNA polymerase</keyword>
<name>A0A432ZNF0_9GAMM</name>
<dbReference type="GO" id="GO:0003887">
    <property type="term" value="F:DNA-directed DNA polymerase activity"/>
    <property type="evidence" value="ECO:0007669"/>
    <property type="project" value="UniProtKB-KW"/>
</dbReference>
<evidence type="ECO:0000256" key="6">
    <source>
        <dbReference type="ARBA" id="ARBA00022932"/>
    </source>
</evidence>
<comment type="catalytic activity">
    <reaction evidence="7">
        <text>DNA(n) + a 2'-deoxyribonucleoside 5'-triphosphate = DNA(n+1) + diphosphate</text>
        <dbReference type="Rhea" id="RHEA:22508"/>
        <dbReference type="Rhea" id="RHEA-COMP:17339"/>
        <dbReference type="Rhea" id="RHEA-COMP:17340"/>
        <dbReference type="ChEBI" id="CHEBI:33019"/>
        <dbReference type="ChEBI" id="CHEBI:61560"/>
        <dbReference type="ChEBI" id="CHEBI:173112"/>
        <dbReference type="EC" id="2.7.7.7"/>
    </reaction>
</comment>
<evidence type="ECO:0000256" key="1">
    <source>
        <dbReference type="ARBA" id="ARBA00012417"/>
    </source>
</evidence>
<dbReference type="SUPFAM" id="SSF52540">
    <property type="entry name" value="P-loop containing nucleoside triphosphate hydrolases"/>
    <property type="match status" value="1"/>
</dbReference>
<evidence type="ECO:0000256" key="7">
    <source>
        <dbReference type="ARBA" id="ARBA00049244"/>
    </source>
</evidence>
<dbReference type="GO" id="GO:0009360">
    <property type="term" value="C:DNA polymerase III complex"/>
    <property type="evidence" value="ECO:0007669"/>
    <property type="project" value="InterPro"/>
</dbReference>
<dbReference type="PANTHER" id="PTHR11669">
    <property type="entry name" value="REPLICATION FACTOR C / DNA POLYMERASE III GAMMA-TAU SUBUNIT"/>
    <property type="match status" value="1"/>
</dbReference>
<dbReference type="GO" id="GO:0006261">
    <property type="term" value="P:DNA-templated DNA replication"/>
    <property type="evidence" value="ECO:0007669"/>
    <property type="project" value="TreeGrafter"/>
</dbReference>
<accession>A0A432ZNF0</accession>
<reference evidence="9 10" key="1">
    <citation type="journal article" date="2011" name="Front. Microbiol.">
        <title>Genomic signatures of strain selection and enhancement in Bacillus atrophaeus var. globigii, a historical biowarfare simulant.</title>
        <authorList>
            <person name="Gibbons H.S."/>
            <person name="Broomall S.M."/>
            <person name="McNew L.A."/>
            <person name="Daligault H."/>
            <person name="Chapman C."/>
            <person name="Bruce D."/>
            <person name="Karavis M."/>
            <person name="Krepps M."/>
            <person name="McGregor P.A."/>
            <person name="Hong C."/>
            <person name="Park K.H."/>
            <person name="Akmal A."/>
            <person name="Feldman A."/>
            <person name="Lin J.S."/>
            <person name="Chang W.E."/>
            <person name="Higgs B.W."/>
            <person name="Demirev P."/>
            <person name="Lindquist J."/>
            <person name="Liem A."/>
            <person name="Fochler E."/>
            <person name="Read T.D."/>
            <person name="Tapia R."/>
            <person name="Johnson S."/>
            <person name="Bishop-Lilly K.A."/>
            <person name="Detter C."/>
            <person name="Han C."/>
            <person name="Sozhamannan S."/>
            <person name="Rosenzweig C.N."/>
            <person name="Skowronski E.W."/>
        </authorList>
    </citation>
    <scope>NUCLEOTIDE SEQUENCE [LARGE SCALE GENOMIC DNA]</scope>
    <source>
        <strain evidence="9 10">PIT1</strain>
    </source>
</reference>
<sequence>MPWLRDKWRQLQRDWEQQRFAHAHCFVQQPGLGSAVLLEQLCQLLLCSNSRQRACGSCKSCLLYKAGTHPDYLVIRSEDGKAIGVDSIRRLIVAQQTKAHQSGSKVVRVEDADRMTTEAANALLKTLEEPQPDTYILVAAERPSLLLPTLLSRLQRHQLTSLTEAQIGQWLEQELGRSLSAEEAAQISFYRDQPLTLLNRINQPESNSAATIPSLSEATATLAEAWLGHGPWPSPSKTDVELWLQASEYVLMELIRSTRGVAEPTTAVAQLHEQLKQANWDSETLQRQLQACYALRRQLLEQSGLNHSLLLENLWSAWRAR</sequence>
<keyword evidence="4" id="KW-0548">Nucleotidyltransferase</keyword>
<comment type="caution">
    <text evidence="9">The sequence shown here is derived from an EMBL/GenBank/DDBJ whole genome shotgun (WGS) entry which is preliminary data.</text>
</comment>
<keyword evidence="5" id="KW-0235">DNA replication</keyword>
<dbReference type="EMBL" id="PIQG01000001">
    <property type="protein sequence ID" value="RUO79407.1"/>
    <property type="molecule type" value="Genomic_DNA"/>
</dbReference>
<dbReference type="Pfam" id="PF13177">
    <property type="entry name" value="DNA_pol3_delta2"/>
    <property type="match status" value="1"/>
</dbReference>
<evidence type="ECO:0000256" key="2">
    <source>
        <dbReference type="ARBA" id="ARBA00014363"/>
    </source>
</evidence>
<gene>
    <name evidence="9" type="ORF">CWI83_02555</name>
</gene>